<gene>
    <name evidence="1" type="primary">AVEN_179218_1</name>
    <name evidence="1" type="ORF">NPIL_652711</name>
</gene>
<organism evidence="1 2">
    <name type="scientific">Nephila pilipes</name>
    <name type="common">Giant wood spider</name>
    <name type="synonym">Nephila maculata</name>
    <dbReference type="NCBI Taxonomy" id="299642"/>
    <lineage>
        <taxon>Eukaryota</taxon>
        <taxon>Metazoa</taxon>
        <taxon>Ecdysozoa</taxon>
        <taxon>Arthropoda</taxon>
        <taxon>Chelicerata</taxon>
        <taxon>Arachnida</taxon>
        <taxon>Araneae</taxon>
        <taxon>Araneomorphae</taxon>
        <taxon>Entelegynae</taxon>
        <taxon>Araneoidea</taxon>
        <taxon>Nephilidae</taxon>
        <taxon>Nephila</taxon>
    </lineage>
</organism>
<comment type="caution">
    <text evidence="1">The sequence shown here is derived from an EMBL/GenBank/DDBJ whole genome shotgun (WGS) entry which is preliminary data.</text>
</comment>
<proteinExistence type="predicted"/>
<dbReference type="EMBL" id="BMAW01095809">
    <property type="protein sequence ID" value="GFS72008.1"/>
    <property type="molecule type" value="Genomic_DNA"/>
</dbReference>
<evidence type="ECO:0000313" key="1">
    <source>
        <dbReference type="EMBL" id="GFS72008.1"/>
    </source>
</evidence>
<dbReference type="Proteomes" id="UP000887013">
    <property type="component" value="Unassembled WGS sequence"/>
</dbReference>
<evidence type="ECO:0000313" key="2">
    <source>
        <dbReference type="Proteomes" id="UP000887013"/>
    </source>
</evidence>
<accession>A0A8X6MQ98</accession>
<reference evidence="1" key="1">
    <citation type="submission" date="2020-08" db="EMBL/GenBank/DDBJ databases">
        <title>Multicomponent nature underlies the extraordinary mechanical properties of spider dragline silk.</title>
        <authorList>
            <person name="Kono N."/>
            <person name="Nakamura H."/>
            <person name="Mori M."/>
            <person name="Yoshida Y."/>
            <person name="Ohtoshi R."/>
            <person name="Malay A.D."/>
            <person name="Moran D.A.P."/>
            <person name="Tomita M."/>
            <person name="Numata K."/>
            <person name="Arakawa K."/>
        </authorList>
    </citation>
    <scope>NUCLEOTIDE SEQUENCE</scope>
</reference>
<name>A0A8X6MQ98_NEPPI</name>
<dbReference type="AlphaFoldDB" id="A0A8X6MQ98"/>
<protein>
    <submittedName>
        <fullName evidence="1">Integrase catalytic domain-containing protein</fullName>
    </submittedName>
</protein>
<keyword evidence="2" id="KW-1185">Reference proteome</keyword>
<sequence length="110" mass="12889">MVKVKGWMCRFYDNTKMCNKKTGELSEEELKKAELKILKKFEEDSFQGLKMQRLNSFSTFKNADGILRIKTKLIMREDDENFKVPNVYLLITLLSRVLSCANTKSWGILE</sequence>